<evidence type="ECO:0008006" key="2">
    <source>
        <dbReference type="Google" id="ProtNLM"/>
    </source>
</evidence>
<reference evidence="1" key="1">
    <citation type="journal article" date="2015" name="Nature">
        <title>Complex archaea that bridge the gap between prokaryotes and eukaryotes.</title>
        <authorList>
            <person name="Spang A."/>
            <person name="Saw J.H."/>
            <person name="Jorgensen S.L."/>
            <person name="Zaremba-Niedzwiedzka K."/>
            <person name="Martijn J."/>
            <person name="Lind A.E."/>
            <person name="van Eijk R."/>
            <person name="Schleper C."/>
            <person name="Guy L."/>
            <person name="Ettema T.J."/>
        </authorList>
    </citation>
    <scope>NUCLEOTIDE SEQUENCE</scope>
</reference>
<protein>
    <recommendedName>
        <fullName evidence="2">Tail fiber assembly protein</fullName>
    </recommendedName>
</protein>
<sequence length="163" mass="17844">MTTKRIIYTRSDGSVSVVGPAPEFVANFDGTEAEAIAFIQAKDVPADAVDVEIVEQATIPTDRWFRDAWTRPVGGGSINIDMPRAREIQAERIQVARQRAIRYFQDEEDMARLTGRAPKADQHAADRASLEAMNLTAVATRVAGAANPTALKAIWPVKLPVQE</sequence>
<evidence type="ECO:0000313" key="1">
    <source>
        <dbReference type="EMBL" id="KKL75151.1"/>
    </source>
</evidence>
<dbReference type="AlphaFoldDB" id="A0A0F9F9G6"/>
<organism evidence="1">
    <name type="scientific">marine sediment metagenome</name>
    <dbReference type="NCBI Taxonomy" id="412755"/>
    <lineage>
        <taxon>unclassified sequences</taxon>
        <taxon>metagenomes</taxon>
        <taxon>ecological metagenomes</taxon>
    </lineage>
</organism>
<comment type="caution">
    <text evidence="1">The sequence shown here is derived from an EMBL/GenBank/DDBJ whole genome shotgun (WGS) entry which is preliminary data.</text>
</comment>
<gene>
    <name evidence="1" type="ORF">LCGC14_2057750</name>
</gene>
<accession>A0A0F9F9G6</accession>
<dbReference type="EMBL" id="LAZR01024432">
    <property type="protein sequence ID" value="KKL75151.1"/>
    <property type="molecule type" value="Genomic_DNA"/>
</dbReference>
<proteinExistence type="predicted"/>
<name>A0A0F9F9G6_9ZZZZ</name>